<dbReference type="GO" id="GO:0009251">
    <property type="term" value="P:glucan catabolic process"/>
    <property type="evidence" value="ECO:0007669"/>
    <property type="project" value="TreeGrafter"/>
</dbReference>
<dbReference type="InterPro" id="IPR000757">
    <property type="entry name" value="Beta-glucanase-like"/>
</dbReference>
<gene>
    <name evidence="3" type="ORF">K435DRAFT_678919</name>
</gene>
<sequence>MHFHDLPFSVLALLFLQTHYTIAASVDFPSLDDLFSASSFSPQIKARDDTAYDQNPNGSFFVWLPQDEYSGDSFFDRFNFFADIDPTHYVNKSFALDNGLAYVQDGTVFMKGDDTTWLADGEFRNSVRISSISQYNTGLFILDINRAPWGCAIWPAWWTVGGGQWPFTGEIDILEGVHDNEHNQVTWHTGPDCFLTPESNFTGAVVQSNGQNNTNCDGTIPPNAGCGVQEWSRASYGEDFNLQGGGVFAMKWDENGIAVWSFFRAAVPADIVRGTPNPSQWGSPVAALEPGGCDPIKNFVNHSIVFDITFCGDWAGNSYATSGCPGTCADRLKDPSNFENASWSINYMKVFKKQPVFAIVRDSSSAAPSHDQILFVAGREVVGVAVVMVSLVLGMLVL</sequence>
<evidence type="ECO:0000313" key="4">
    <source>
        <dbReference type="Proteomes" id="UP000297245"/>
    </source>
</evidence>
<dbReference type="OrthoDB" id="192832at2759"/>
<feature type="domain" description="GH16" evidence="2">
    <location>
        <begin position="50"/>
        <end position="323"/>
    </location>
</feature>
<keyword evidence="1" id="KW-0732">Signal</keyword>
<protein>
    <recommendedName>
        <fullName evidence="2">GH16 domain-containing protein</fullName>
    </recommendedName>
</protein>
<dbReference type="EMBL" id="ML179387">
    <property type="protein sequence ID" value="THU88989.1"/>
    <property type="molecule type" value="Genomic_DNA"/>
</dbReference>
<dbReference type="PANTHER" id="PTHR10963:SF24">
    <property type="entry name" value="GLYCOSIDASE C21B10.07-RELATED"/>
    <property type="match status" value="1"/>
</dbReference>
<feature type="signal peptide" evidence="1">
    <location>
        <begin position="1"/>
        <end position="23"/>
    </location>
</feature>
<proteinExistence type="predicted"/>
<feature type="chain" id="PRO_5020439365" description="GH16 domain-containing protein" evidence="1">
    <location>
        <begin position="24"/>
        <end position="398"/>
    </location>
</feature>
<accession>A0A4S8LIQ8</accession>
<dbReference type="PANTHER" id="PTHR10963">
    <property type="entry name" value="GLYCOSYL HYDROLASE-RELATED"/>
    <property type="match status" value="1"/>
</dbReference>
<dbReference type="InterPro" id="IPR050546">
    <property type="entry name" value="Glycosyl_Hydrlase_16"/>
</dbReference>
<dbReference type="AlphaFoldDB" id="A0A4S8LIQ8"/>
<dbReference type="SUPFAM" id="SSF49899">
    <property type="entry name" value="Concanavalin A-like lectins/glucanases"/>
    <property type="match status" value="1"/>
</dbReference>
<evidence type="ECO:0000313" key="3">
    <source>
        <dbReference type="EMBL" id="THU88989.1"/>
    </source>
</evidence>
<dbReference type="Pfam" id="PF26113">
    <property type="entry name" value="GH16_XgeA"/>
    <property type="match status" value="1"/>
</dbReference>
<dbReference type="Gene3D" id="2.60.120.200">
    <property type="match status" value="1"/>
</dbReference>
<organism evidence="3 4">
    <name type="scientific">Dendrothele bispora (strain CBS 962.96)</name>
    <dbReference type="NCBI Taxonomy" id="1314807"/>
    <lineage>
        <taxon>Eukaryota</taxon>
        <taxon>Fungi</taxon>
        <taxon>Dikarya</taxon>
        <taxon>Basidiomycota</taxon>
        <taxon>Agaricomycotina</taxon>
        <taxon>Agaricomycetes</taxon>
        <taxon>Agaricomycetidae</taxon>
        <taxon>Agaricales</taxon>
        <taxon>Agaricales incertae sedis</taxon>
        <taxon>Dendrothele</taxon>
    </lineage>
</organism>
<keyword evidence="4" id="KW-1185">Reference proteome</keyword>
<dbReference type="InterPro" id="IPR013320">
    <property type="entry name" value="ConA-like_dom_sf"/>
</dbReference>
<evidence type="ECO:0000256" key="1">
    <source>
        <dbReference type="SAM" id="SignalP"/>
    </source>
</evidence>
<dbReference type="PROSITE" id="PS51762">
    <property type="entry name" value="GH16_2"/>
    <property type="match status" value="1"/>
</dbReference>
<dbReference type="CDD" id="cd02181">
    <property type="entry name" value="GH16_fungal_Lam16A_glucanase"/>
    <property type="match status" value="1"/>
</dbReference>
<dbReference type="GO" id="GO:0004553">
    <property type="term" value="F:hydrolase activity, hydrolyzing O-glycosyl compounds"/>
    <property type="evidence" value="ECO:0007669"/>
    <property type="project" value="InterPro"/>
</dbReference>
<dbReference type="Proteomes" id="UP000297245">
    <property type="component" value="Unassembled WGS sequence"/>
</dbReference>
<evidence type="ECO:0000259" key="2">
    <source>
        <dbReference type="PROSITE" id="PS51762"/>
    </source>
</evidence>
<reference evidence="3 4" key="1">
    <citation type="journal article" date="2019" name="Nat. Ecol. Evol.">
        <title>Megaphylogeny resolves global patterns of mushroom evolution.</title>
        <authorList>
            <person name="Varga T."/>
            <person name="Krizsan K."/>
            <person name="Foldi C."/>
            <person name="Dima B."/>
            <person name="Sanchez-Garcia M."/>
            <person name="Sanchez-Ramirez S."/>
            <person name="Szollosi G.J."/>
            <person name="Szarkandi J.G."/>
            <person name="Papp V."/>
            <person name="Albert L."/>
            <person name="Andreopoulos W."/>
            <person name="Angelini C."/>
            <person name="Antonin V."/>
            <person name="Barry K.W."/>
            <person name="Bougher N.L."/>
            <person name="Buchanan P."/>
            <person name="Buyck B."/>
            <person name="Bense V."/>
            <person name="Catcheside P."/>
            <person name="Chovatia M."/>
            <person name="Cooper J."/>
            <person name="Damon W."/>
            <person name="Desjardin D."/>
            <person name="Finy P."/>
            <person name="Geml J."/>
            <person name="Haridas S."/>
            <person name="Hughes K."/>
            <person name="Justo A."/>
            <person name="Karasinski D."/>
            <person name="Kautmanova I."/>
            <person name="Kiss B."/>
            <person name="Kocsube S."/>
            <person name="Kotiranta H."/>
            <person name="LaButti K.M."/>
            <person name="Lechner B.E."/>
            <person name="Liimatainen K."/>
            <person name="Lipzen A."/>
            <person name="Lukacs Z."/>
            <person name="Mihaltcheva S."/>
            <person name="Morgado L.N."/>
            <person name="Niskanen T."/>
            <person name="Noordeloos M.E."/>
            <person name="Ohm R.A."/>
            <person name="Ortiz-Santana B."/>
            <person name="Ovrebo C."/>
            <person name="Racz N."/>
            <person name="Riley R."/>
            <person name="Savchenko A."/>
            <person name="Shiryaev A."/>
            <person name="Soop K."/>
            <person name="Spirin V."/>
            <person name="Szebenyi C."/>
            <person name="Tomsovsky M."/>
            <person name="Tulloss R.E."/>
            <person name="Uehling J."/>
            <person name="Grigoriev I.V."/>
            <person name="Vagvolgyi C."/>
            <person name="Papp T."/>
            <person name="Martin F.M."/>
            <person name="Miettinen O."/>
            <person name="Hibbett D.S."/>
            <person name="Nagy L.G."/>
        </authorList>
    </citation>
    <scope>NUCLEOTIDE SEQUENCE [LARGE SCALE GENOMIC DNA]</scope>
    <source>
        <strain evidence="3 4">CBS 962.96</strain>
    </source>
</reference>
<name>A0A4S8LIQ8_DENBC</name>